<proteinExistence type="predicted"/>
<keyword evidence="1" id="KW-0808">Transferase</keyword>
<organism evidence="1 2">
    <name type="scientific">Lentzea albidocapillata subsp. violacea</name>
    <dbReference type="NCBI Taxonomy" id="128104"/>
    <lineage>
        <taxon>Bacteria</taxon>
        <taxon>Bacillati</taxon>
        <taxon>Actinomycetota</taxon>
        <taxon>Actinomycetes</taxon>
        <taxon>Pseudonocardiales</taxon>
        <taxon>Pseudonocardiaceae</taxon>
        <taxon>Lentzea</taxon>
    </lineage>
</organism>
<protein>
    <submittedName>
        <fullName evidence="1">Uncharacterized nucleotidyltransferase</fullName>
    </submittedName>
</protein>
<dbReference type="Pfam" id="PF14907">
    <property type="entry name" value="NTP_transf_5"/>
    <property type="match status" value="1"/>
</dbReference>
<dbReference type="EMBL" id="FNET01000031">
    <property type="protein sequence ID" value="SDN00249.1"/>
    <property type="molecule type" value="Genomic_DNA"/>
</dbReference>
<dbReference type="GO" id="GO:0016740">
    <property type="term" value="F:transferase activity"/>
    <property type="evidence" value="ECO:0007669"/>
    <property type="project" value="UniProtKB-KW"/>
</dbReference>
<dbReference type="Proteomes" id="UP000199682">
    <property type="component" value="Unassembled WGS sequence"/>
</dbReference>
<reference evidence="2" key="1">
    <citation type="submission" date="2016-10" db="EMBL/GenBank/DDBJ databases">
        <authorList>
            <person name="Varghese N."/>
            <person name="Submissions S."/>
        </authorList>
    </citation>
    <scope>NUCLEOTIDE SEQUENCE [LARGE SCALE GENOMIC DNA]</scope>
    <source>
        <strain evidence="2">DSM 44796</strain>
    </source>
</reference>
<evidence type="ECO:0000313" key="2">
    <source>
        <dbReference type="Proteomes" id="UP000199682"/>
    </source>
</evidence>
<accession>A0A1G9XTU6</accession>
<dbReference type="RefSeq" id="WP_090014690.1">
    <property type="nucleotide sequence ID" value="NZ_FNET01000031.1"/>
</dbReference>
<name>A0A1G9XTU6_9PSEU</name>
<gene>
    <name evidence="1" type="ORF">SAMN04488074_13143</name>
</gene>
<dbReference type="AlphaFoldDB" id="A0A1G9XTU6"/>
<sequence>MTAEPLPGGLDPAVRLLLLLARRMPEPEAREKAVPLIRDGIDWDLFMSQARRHKVAGLVAVNLQRLDLLEQDQYLYANADMFRAMYLYHRSRNESLQREAVAILARLRTEVPEVLLRKGLYLAQHVYRDVGLRPMADMDFLMRRADTKRAVAVLEELGYQMGDTTSDSRRVIPISRDKVTFWRMHVNNLPPLFRTTSEPSVLEFIVDISVGLFLPGSEFRVPTEEVLARAVDVPLGELDVPAPAPEDLVLDLCAHLYKESTTLRYLHRLKHQRLIQYCDLREVLELHADREFWARLADLAAQYSIKPVVYFALAHLEMLFPGSVPHDVLAGFGADVRPGFLDEIGAVDLEEPQMWTTGFFERMFATATTVTLPDSRSPV</sequence>
<evidence type="ECO:0000313" key="1">
    <source>
        <dbReference type="EMBL" id="SDN00249.1"/>
    </source>
</evidence>
<dbReference type="InterPro" id="IPR039498">
    <property type="entry name" value="NTP_transf_5"/>
</dbReference>